<dbReference type="GO" id="GO:0035999">
    <property type="term" value="P:tetrahydrofolate interconversion"/>
    <property type="evidence" value="ECO:0007669"/>
    <property type="project" value="UniProtKB-UniPathway"/>
</dbReference>
<reference evidence="2 3" key="1">
    <citation type="submission" date="2012-08" db="EMBL/GenBank/DDBJ databases">
        <title>Whole genome shotgun sequence of Gordonia rhizosphera NBRC 16068.</title>
        <authorList>
            <person name="Takarada H."/>
            <person name="Isaki S."/>
            <person name="Hosoyama A."/>
            <person name="Tsuchikane K."/>
            <person name="Katsumata H."/>
            <person name="Baba S."/>
            <person name="Ohji S."/>
            <person name="Yamazaki S."/>
            <person name="Fujita N."/>
        </authorList>
    </citation>
    <scope>NUCLEOTIDE SEQUENCE [LARGE SCALE GENOMIC DNA]</scope>
    <source>
        <strain evidence="2 3">NBRC 16068</strain>
    </source>
</reference>
<dbReference type="eggNOG" id="COG0685">
    <property type="taxonomic scope" value="Bacteria"/>
</dbReference>
<evidence type="ECO:0000313" key="3">
    <source>
        <dbReference type="Proteomes" id="UP000008363"/>
    </source>
</evidence>
<dbReference type="GO" id="GO:0016491">
    <property type="term" value="F:oxidoreductase activity"/>
    <property type="evidence" value="ECO:0007669"/>
    <property type="project" value="UniProtKB-KW"/>
</dbReference>
<dbReference type="Gene3D" id="3.20.20.220">
    <property type="match status" value="1"/>
</dbReference>
<dbReference type="OrthoDB" id="4367389at2"/>
<dbReference type="EMBL" id="BAHC01000172">
    <property type="protein sequence ID" value="GAB92391.1"/>
    <property type="molecule type" value="Genomic_DNA"/>
</dbReference>
<dbReference type="AlphaFoldDB" id="K6WF66"/>
<evidence type="ECO:0000256" key="1">
    <source>
        <dbReference type="ARBA" id="ARBA00023002"/>
    </source>
</evidence>
<organism evidence="2 3">
    <name type="scientific">Gordonia rhizosphera NBRC 16068</name>
    <dbReference type="NCBI Taxonomy" id="1108045"/>
    <lineage>
        <taxon>Bacteria</taxon>
        <taxon>Bacillati</taxon>
        <taxon>Actinomycetota</taxon>
        <taxon>Actinomycetes</taxon>
        <taxon>Mycobacteriales</taxon>
        <taxon>Gordoniaceae</taxon>
        <taxon>Gordonia</taxon>
    </lineage>
</organism>
<sequence>MAPQETTSAAELLARTRDGVLFYGLTPPRATTTAEQADAVAEAALARLRSVQVDALIVYDVDAEADRSSTPRPFPFMPMMDPAVFLDRHLAGWTGPVVVYRAVSKYTGEELSDWLSETSRDRVLTVLVGAASRHQVVRTSLSEAYRRYAALSRPPRMGGVVIAERHANAGTEHQRMLRKQDAGCEFFVSQVCYDLDNTRTLLSDYAYGCRDQGLEPRPVVLTLAPCGSVKTLEFMSWLGIELPGWLRTEIARSGDPLTVSYEQCVVNAQVLIAFCRRLGLPFGINVESLTNRKVEIDASIALAREIRSQLD</sequence>
<keyword evidence="1" id="KW-0560">Oxidoreductase</keyword>
<keyword evidence="3" id="KW-1185">Reference proteome</keyword>
<proteinExistence type="predicted"/>
<name>K6WF66_9ACTN</name>
<dbReference type="InterPro" id="IPR029041">
    <property type="entry name" value="FAD-linked_oxidoreductase-like"/>
</dbReference>
<dbReference type="UniPathway" id="UPA00193"/>
<dbReference type="STRING" id="1108045.GORHZ_172_00090"/>
<comment type="caution">
    <text evidence="2">The sequence shown here is derived from an EMBL/GenBank/DDBJ whole genome shotgun (WGS) entry which is preliminary data.</text>
</comment>
<dbReference type="SUPFAM" id="SSF51730">
    <property type="entry name" value="FAD-linked oxidoreductase"/>
    <property type="match status" value="1"/>
</dbReference>
<evidence type="ECO:0000313" key="2">
    <source>
        <dbReference type="EMBL" id="GAB92391.1"/>
    </source>
</evidence>
<protein>
    <submittedName>
        <fullName evidence="2">Uncharacterized protein</fullName>
    </submittedName>
</protein>
<dbReference type="RefSeq" id="WP_006336750.1">
    <property type="nucleotide sequence ID" value="NZ_BAHC01000172.1"/>
</dbReference>
<gene>
    <name evidence="2" type="ORF">GORHZ_172_00090</name>
</gene>
<accession>K6WF66</accession>
<dbReference type="Proteomes" id="UP000008363">
    <property type="component" value="Unassembled WGS sequence"/>
</dbReference>